<dbReference type="HOGENOM" id="CLU_039096_0_0_1"/>
<proteinExistence type="predicted"/>
<dbReference type="EMBL" id="KN847319">
    <property type="protein sequence ID" value="KIW57379.1"/>
    <property type="molecule type" value="Genomic_DNA"/>
</dbReference>
<reference evidence="1 2" key="1">
    <citation type="submission" date="2015-01" db="EMBL/GenBank/DDBJ databases">
        <title>The Genome Sequence of Exophiala xenobiotica CBS118157.</title>
        <authorList>
            <consortium name="The Broad Institute Genomics Platform"/>
            <person name="Cuomo C."/>
            <person name="de Hoog S."/>
            <person name="Gorbushina A."/>
            <person name="Stielow B."/>
            <person name="Teixiera M."/>
            <person name="Abouelleil A."/>
            <person name="Chapman S.B."/>
            <person name="Priest M."/>
            <person name="Young S.K."/>
            <person name="Wortman J."/>
            <person name="Nusbaum C."/>
            <person name="Birren B."/>
        </authorList>
    </citation>
    <scope>NUCLEOTIDE SEQUENCE [LARGE SCALE GENOMIC DNA]</scope>
    <source>
        <strain evidence="1 2">CBS 118157</strain>
    </source>
</reference>
<gene>
    <name evidence="1" type="ORF">PV05_05933</name>
</gene>
<evidence type="ECO:0000313" key="2">
    <source>
        <dbReference type="Proteomes" id="UP000054342"/>
    </source>
</evidence>
<dbReference type="GeneID" id="25327841"/>
<dbReference type="Proteomes" id="UP000054342">
    <property type="component" value="Unassembled WGS sequence"/>
</dbReference>
<accession>A0A0D2FBD1</accession>
<evidence type="ECO:0000313" key="1">
    <source>
        <dbReference type="EMBL" id="KIW57379.1"/>
    </source>
</evidence>
<keyword evidence="2" id="KW-1185">Reference proteome</keyword>
<dbReference type="RefSeq" id="XP_013317963.1">
    <property type="nucleotide sequence ID" value="XM_013462509.1"/>
</dbReference>
<dbReference type="OrthoDB" id="302966at2759"/>
<organism evidence="1 2">
    <name type="scientific">Exophiala xenobiotica</name>
    <dbReference type="NCBI Taxonomy" id="348802"/>
    <lineage>
        <taxon>Eukaryota</taxon>
        <taxon>Fungi</taxon>
        <taxon>Dikarya</taxon>
        <taxon>Ascomycota</taxon>
        <taxon>Pezizomycotina</taxon>
        <taxon>Eurotiomycetes</taxon>
        <taxon>Chaetothyriomycetidae</taxon>
        <taxon>Chaetothyriales</taxon>
        <taxon>Herpotrichiellaceae</taxon>
        <taxon>Exophiala</taxon>
    </lineage>
</organism>
<dbReference type="STRING" id="348802.A0A0D2FBD1"/>
<name>A0A0D2FBD1_9EURO</name>
<dbReference type="AlphaFoldDB" id="A0A0D2FBD1"/>
<sequence>MHNTFYRSLRLDSVSHHSRTLHQPCRVLLSPLFAHRCCLSTSLSSKRSKFRHFHGPSHLPSFSTRTMTSSDAVKLSKFLKAMDWVYGPFPAPDDPNLAEWVPAPLVEAHRGRYLWTDGFAVVNFLTLYKLTHEDRYLTCARNLVFTVHNVLGYTRDGKERLPGATEEKPLDGGLRIGKLDEAGPDGDGQYFHYLTVWMHALNRMTSVTGNKWYNDQAVSMAKAVLFRFMTNVSAKRPRMFWKLAMDLSRPLVHSEGNLDPIDGYVMYKRLQETSDNHHVLDEEIAALKKIVDDKVEDYSSLDPLDLGMTLWTVHWLVPEPTWPLSGQWPAKLQYRAYNHLLYAAKRFGLFNNPHEKRLAFREFGAALGLRTVVPLIDKMAEGASPTDREDPKTIESLNAMKAMPDQILKGWEDAGLVPVPTKKVDRREAELSSITAVMYATALIPGVMVRQP</sequence>
<protein>
    <submittedName>
        <fullName evidence="1">Uncharacterized protein</fullName>
    </submittedName>
</protein>